<evidence type="ECO:0000259" key="2">
    <source>
        <dbReference type="Pfam" id="PF10099"/>
    </source>
</evidence>
<evidence type="ECO:0000313" key="4">
    <source>
        <dbReference type="Proteomes" id="UP000238949"/>
    </source>
</evidence>
<keyword evidence="1" id="KW-1133">Transmembrane helix</keyword>
<reference evidence="4" key="1">
    <citation type="journal article" date="2020" name="Int. J. Syst. Evol. Microbiol.">
        <title>Alteromonas alba sp. nov., a marine bacterium isolated from the seawater of the West Pacific Ocean.</title>
        <authorList>
            <person name="Sun C."/>
            <person name="Wu Y.-H."/>
            <person name="Xamxidin M."/>
            <person name="Cheng H."/>
            <person name="Xu X.-W."/>
        </authorList>
    </citation>
    <scope>NUCLEOTIDE SEQUENCE [LARGE SCALE GENOMIC DNA]</scope>
    <source>
        <strain evidence="4">190</strain>
    </source>
</reference>
<dbReference type="OrthoDB" id="5298046at2"/>
<dbReference type="Proteomes" id="UP000238949">
    <property type="component" value="Unassembled WGS sequence"/>
</dbReference>
<dbReference type="EMBL" id="PVNP01000003">
    <property type="protein sequence ID" value="PRO75630.1"/>
    <property type="molecule type" value="Genomic_DNA"/>
</dbReference>
<dbReference type="Pfam" id="PF10099">
    <property type="entry name" value="RskA_C"/>
    <property type="match status" value="1"/>
</dbReference>
<name>A0A2S9VGQ5_9ALTE</name>
<organism evidence="3 4">
    <name type="scientific">Alteromonas alba</name>
    <dbReference type="NCBI Taxonomy" id="2079529"/>
    <lineage>
        <taxon>Bacteria</taxon>
        <taxon>Pseudomonadati</taxon>
        <taxon>Pseudomonadota</taxon>
        <taxon>Gammaproteobacteria</taxon>
        <taxon>Alteromonadales</taxon>
        <taxon>Alteromonadaceae</taxon>
        <taxon>Alteromonas/Salinimonas group</taxon>
        <taxon>Alteromonas</taxon>
    </lineage>
</organism>
<keyword evidence="1" id="KW-0812">Transmembrane</keyword>
<protein>
    <recommendedName>
        <fullName evidence="2">Anti-sigma K factor RskA C-terminal domain-containing protein</fullName>
    </recommendedName>
</protein>
<evidence type="ECO:0000256" key="1">
    <source>
        <dbReference type="SAM" id="Phobius"/>
    </source>
</evidence>
<comment type="caution">
    <text evidence="3">The sequence shown here is derived from an EMBL/GenBank/DDBJ whole genome shotgun (WGS) entry which is preliminary data.</text>
</comment>
<proteinExistence type="predicted"/>
<accession>A0A2S9VGQ5</accession>
<dbReference type="GO" id="GO:0005886">
    <property type="term" value="C:plasma membrane"/>
    <property type="evidence" value="ECO:0007669"/>
    <property type="project" value="InterPro"/>
</dbReference>
<sequence>MNYKNETLRNALAAEYVLGTLRGGARRRYQQLMMESQLITETTWMWEQYLNGLGQNVQPVEPPASVWQAIERQLGLADDSADSNVVAMPAAKSSRPVVWQAIAGLATAAAIILAVVLMPATPPVKAPVTDIAVVTDAEAKPLWLIEISTSTLAVRTTANLTARTDKDFELWMVPADGGAPISLGLLPEGGQLAISRPDWFDLADIAALAVSLEPNGGSPSGAPTEVLYIAPISAV</sequence>
<dbReference type="AlphaFoldDB" id="A0A2S9VGQ5"/>
<evidence type="ECO:0000313" key="3">
    <source>
        <dbReference type="EMBL" id="PRO75630.1"/>
    </source>
</evidence>
<feature type="transmembrane region" description="Helical" evidence="1">
    <location>
        <begin position="97"/>
        <end position="118"/>
    </location>
</feature>
<keyword evidence="1" id="KW-0472">Membrane</keyword>
<dbReference type="InterPro" id="IPR018764">
    <property type="entry name" value="RskA_C"/>
</dbReference>
<keyword evidence="4" id="KW-1185">Reference proteome</keyword>
<dbReference type="RefSeq" id="WP_105932849.1">
    <property type="nucleotide sequence ID" value="NZ_PVNP01000003.1"/>
</dbReference>
<feature type="domain" description="Anti-sigma K factor RskA C-terminal" evidence="2">
    <location>
        <begin position="105"/>
        <end position="224"/>
    </location>
</feature>
<gene>
    <name evidence="3" type="ORF">C6Y40_00600</name>
</gene>